<protein>
    <recommendedName>
        <fullName evidence="4">LPS-assembly protein LptD</fullName>
    </recommendedName>
</protein>
<keyword evidence="2 4" id="KW-0472">Membrane</keyword>
<dbReference type="KEGG" id="ifl:C1H71_10670"/>
<sequence>MSAPHIPFHFRLTVIATALYCAMAHSAEPLPIQVEADNVVGTAQGQTEAKGNVQFHRGDLDVNAEWAKFDQKTNRVTAGDQVKMTRQGDVLKGNQLDYLLDSKHGSLTQPDYAMAQGLGRGDAVKLLFEGDDKYRLSDGRFTTCQPGDNAWFLHANELELDYTTNKGVAHNAWLEFKGAPIMYMPWMNFPLNSNRQTGFLAPSFSTNNRNGFEFSTPLYWNIAPNYDFTLTPRYMSRRGVMLGGDFRYMQPDYAGTLRVEGLSNDDVSGSDRSSIVFQHQHALTDRLTLNLNLQKVSDDDYFNDFGDRLSVASQTNLPREAVLSYRGDNWQAFGRWQRFQTIQSTTNPVDEPYARVPQLGFSANPEWIPGLQLSIAGEATEFNHSTKINGTRVWAKPEISMPFNNSYGFIKPKVSVHATSYQLRANGNDQLDSTENRVVPIFSVDSGLYFEKENQLWGEDYTQTLEPRAYYAYVPYRDQSKLPNFDSAITDFSFAQMFSENQFSGNDRINDANQLTLAVSSRLYESSTGIERVRATIGQRFYFTDQKVTLDAPGRLDETTTSDLLLSVSGQVWRDFMVGYSLQYNAKDNRTIRSDVNFGWSPGAFRALNMRYVLNSNSNIEQLDFSGQWPLGGGWYAIGRANYSLRDNKALETLGGVEYNAGCWALRFAAQRYITNDGTFNTNFFALLELGGLGGLGSNPIDVLRQTIPGYTDTYSKVY</sequence>
<dbReference type="Proteomes" id="UP000515917">
    <property type="component" value="Chromosome"/>
</dbReference>
<gene>
    <name evidence="4" type="primary">lptD</name>
    <name evidence="7" type="ORF">C1H71_10670</name>
</gene>
<dbReference type="InterPro" id="IPR050218">
    <property type="entry name" value="LptD"/>
</dbReference>
<reference evidence="7 8" key="1">
    <citation type="submission" date="2018-01" db="EMBL/GenBank/DDBJ databases">
        <title>Genome sequence of Iodobacter sp. strain PCH194 isolated from Indian Trans-Himalaya.</title>
        <authorList>
            <person name="Kumar V."/>
            <person name="Thakur V."/>
            <person name="Kumar S."/>
            <person name="Singh D."/>
        </authorList>
    </citation>
    <scope>NUCLEOTIDE SEQUENCE [LARGE SCALE GENOMIC DNA]</scope>
    <source>
        <strain evidence="7 8">PCH194</strain>
    </source>
</reference>
<dbReference type="GO" id="GO:0015920">
    <property type="term" value="P:lipopolysaccharide transport"/>
    <property type="evidence" value="ECO:0007669"/>
    <property type="project" value="InterPro"/>
</dbReference>
<dbReference type="InterPro" id="IPR007543">
    <property type="entry name" value="LptD_C"/>
</dbReference>
<comment type="caution">
    <text evidence="4">Lacks conserved residue(s) required for the propagation of feature annotation.</text>
</comment>
<dbReference type="PANTHER" id="PTHR30189:SF1">
    <property type="entry name" value="LPS-ASSEMBLY PROTEIN LPTD"/>
    <property type="match status" value="1"/>
</dbReference>
<accession>A0A7G3G9Q3</accession>
<dbReference type="AlphaFoldDB" id="A0A7G3G9Q3"/>
<evidence type="ECO:0000256" key="1">
    <source>
        <dbReference type="ARBA" id="ARBA00022729"/>
    </source>
</evidence>
<dbReference type="RefSeq" id="WP_130106517.1">
    <property type="nucleotide sequence ID" value="NZ_CP025781.1"/>
</dbReference>
<dbReference type="GO" id="GO:0009279">
    <property type="term" value="C:cell outer membrane"/>
    <property type="evidence" value="ECO:0007669"/>
    <property type="project" value="UniProtKB-SubCell"/>
</dbReference>
<dbReference type="PANTHER" id="PTHR30189">
    <property type="entry name" value="LPS-ASSEMBLY PROTEIN"/>
    <property type="match status" value="1"/>
</dbReference>
<feature type="domain" description="Organic solvent tolerance-like N-terminal" evidence="5">
    <location>
        <begin position="33"/>
        <end position="165"/>
    </location>
</feature>
<dbReference type="GO" id="GO:0043165">
    <property type="term" value="P:Gram-negative-bacterium-type cell outer membrane assembly"/>
    <property type="evidence" value="ECO:0007669"/>
    <property type="project" value="UniProtKB-UniRule"/>
</dbReference>
<dbReference type="Gene3D" id="2.60.450.10">
    <property type="entry name" value="Lipopolysaccharide (LPS) transport protein A like domain"/>
    <property type="match status" value="1"/>
</dbReference>
<evidence type="ECO:0000259" key="5">
    <source>
        <dbReference type="Pfam" id="PF03968"/>
    </source>
</evidence>
<dbReference type="HAMAP" id="MF_01411">
    <property type="entry name" value="LPS_assembly_LptD"/>
    <property type="match status" value="1"/>
</dbReference>
<dbReference type="GO" id="GO:1990351">
    <property type="term" value="C:transporter complex"/>
    <property type="evidence" value="ECO:0007669"/>
    <property type="project" value="TreeGrafter"/>
</dbReference>
<comment type="function">
    <text evidence="4">Together with LptE, is involved in the assembly of lipopolysaccharide (LPS) at the surface of the outer membrane.</text>
</comment>
<dbReference type="Pfam" id="PF03968">
    <property type="entry name" value="LptD_N"/>
    <property type="match status" value="1"/>
</dbReference>
<evidence type="ECO:0000256" key="4">
    <source>
        <dbReference type="HAMAP-Rule" id="MF_01411"/>
    </source>
</evidence>
<dbReference type="Pfam" id="PF04453">
    <property type="entry name" value="LptD"/>
    <property type="match status" value="1"/>
</dbReference>
<dbReference type="InterPro" id="IPR020889">
    <property type="entry name" value="LipoPS_assembly_LptD"/>
</dbReference>
<keyword evidence="1 4" id="KW-0732">Signal</keyword>
<dbReference type="EMBL" id="CP025781">
    <property type="protein sequence ID" value="QBC43956.1"/>
    <property type="molecule type" value="Genomic_DNA"/>
</dbReference>
<evidence type="ECO:0000313" key="8">
    <source>
        <dbReference type="Proteomes" id="UP000515917"/>
    </source>
</evidence>
<evidence type="ECO:0000313" key="7">
    <source>
        <dbReference type="EMBL" id="QBC43956.1"/>
    </source>
</evidence>
<evidence type="ECO:0000259" key="6">
    <source>
        <dbReference type="Pfam" id="PF04453"/>
    </source>
</evidence>
<evidence type="ECO:0000256" key="2">
    <source>
        <dbReference type="ARBA" id="ARBA00023136"/>
    </source>
</evidence>
<organism evidence="7 8">
    <name type="scientific">Iodobacter fluviatilis</name>
    <dbReference type="NCBI Taxonomy" id="537"/>
    <lineage>
        <taxon>Bacteria</taxon>
        <taxon>Pseudomonadati</taxon>
        <taxon>Pseudomonadota</taxon>
        <taxon>Betaproteobacteria</taxon>
        <taxon>Neisseriales</taxon>
        <taxon>Chitinibacteraceae</taxon>
        <taxon>Iodobacter</taxon>
    </lineage>
</organism>
<comment type="subunit">
    <text evidence="4">Component of the lipopolysaccharide transport and assembly complex. Interacts with LptE and LptA.</text>
</comment>
<proteinExistence type="inferred from homology"/>
<feature type="domain" description="LptD C-terminal" evidence="6">
    <location>
        <begin position="271"/>
        <end position="635"/>
    </location>
</feature>
<keyword evidence="3 4" id="KW-0998">Cell outer membrane</keyword>
<name>A0A7G3G9Q3_9NEIS</name>
<keyword evidence="8" id="KW-1185">Reference proteome</keyword>
<dbReference type="InterPro" id="IPR005653">
    <property type="entry name" value="OstA-like_N"/>
</dbReference>
<comment type="similarity">
    <text evidence="4">Belongs to the LptD family.</text>
</comment>
<comment type="subcellular location">
    <subcellularLocation>
        <location evidence="4">Cell outer membrane</location>
    </subcellularLocation>
</comment>
<evidence type="ECO:0000256" key="3">
    <source>
        <dbReference type="ARBA" id="ARBA00023237"/>
    </source>
</evidence>